<proteinExistence type="predicted"/>
<gene>
    <name evidence="1" type="ORF">IAB67_08130</name>
</gene>
<dbReference type="AlphaFoldDB" id="A0A9D1LLV3"/>
<reference evidence="1" key="1">
    <citation type="submission" date="2020-10" db="EMBL/GenBank/DDBJ databases">
        <authorList>
            <person name="Gilroy R."/>
        </authorList>
    </citation>
    <scope>NUCLEOTIDE SEQUENCE</scope>
    <source>
        <strain evidence="1">CHK191-8634</strain>
    </source>
</reference>
<organism evidence="1 2">
    <name type="scientific">Candidatus Ventrousia excrementavium</name>
    <dbReference type="NCBI Taxonomy" id="2840961"/>
    <lineage>
        <taxon>Bacteria</taxon>
        <taxon>Bacillati</taxon>
        <taxon>Bacillota</taxon>
        <taxon>Clostridia</taxon>
        <taxon>Eubacteriales</taxon>
        <taxon>Clostridiaceae</taxon>
        <taxon>Clostridiaceae incertae sedis</taxon>
        <taxon>Candidatus Ventrousia</taxon>
    </lineage>
</organism>
<dbReference type="EMBL" id="DVMR01000061">
    <property type="protein sequence ID" value="HIU44246.1"/>
    <property type="molecule type" value="Genomic_DNA"/>
</dbReference>
<protein>
    <submittedName>
        <fullName evidence="1">Uncharacterized protein</fullName>
    </submittedName>
</protein>
<evidence type="ECO:0000313" key="2">
    <source>
        <dbReference type="Proteomes" id="UP000824073"/>
    </source>
</evidence>
<dbReference type="Proteomes" id="UP000824073">
    <property type="component" value="Unassembled WGS sequence"/>
</dbReference>
<accession>A0A9D1LLV3</accession>
<evidence type="ECO:0000313" key="1">
    <source>
        <dbReference type="EMBL" id="HIU44246.1"/>
    </source>
</evidence>
<name>A0A9D1LLV3_9CLOT</name>
<sequence length="498" mass="54833">MTLYKQFSALDLDTSVLGFEKRSAVSDYDCTPAGAHVIGWAGVDGIHYCFVPGCGDMVFAVSPMNPEGETVHPLARNFADFIRLILACGNADALEQAYGWSREQFEAYLKEYPPTAEQQAVLNTIRDQLGLCPMDDPFSYLQQVQADFSSSGSGPSAFDQASPEQSEWQVFFSGSNHSRHKERAGREIAVRQWFDWAGQRCCIPSVYLCGKGLVIDIFAQVAPEKIKSFMEKWRLTADSDYDDFSRAQQIQMEAEHPLGFDITAQVQWGRQALHWEHASGNAWVPFFDEQCSESARQALEHYGLDPASAWVFHRVSLPWATRRRPALQPFRITLSQEPTAIPGPQLGVLSAGQRIVLTHPIRGSQHTLTVQSVCPESLSASLHNQNVQDYPTHFTLLQYTLEPDLPDSCFSISDSEPGDPPRARPDTGALSGAAAIGIIGGADGPTAVFVGSSAEAPAHAACSALRFEPANQVVWQTVFREKLRPDITVDILPNGKES</sequence>
<comment type="caution">
    <text evidence="1">The sequence shown here is derived from an EMBL/GenBank/DDBJ whole genome shotgun (WGS) entry which is preliminary data.</text>
</comment>
<reference evidence="1" key="2">
    <citation type="journal article" date="2021" name="PeerJ">
        <title>Extensive microbial diversity within the chicken gut microbiome revealed by metagenomics and culture.</title>
        <authorList>
            <person name="Gilroy R."/>
            <person name="Ravi A."/>
            <person name="Getino M."/>
            <person name="Pursley I."/>
            <person name="Horton D.L."/>
            <person name="Alikhan N.F."/>
            <person name="Baker D."/>
            <person name="Gharbi K."/>
            <person name="Hall N."/>
            <person name="Watson M."/>
            <person name="Adriaenssens E.M."/>
            <person name="Foster-Nyarko E."/>
            <person name="Jarju S."/>
            <person name="Secka A."/>
            <person name="Antonio M."/>
            <person name="Oren A."/>
            <person name="Chaudhuri R.R."/>
            <person name="La Ragione R."/>
            <person name="Hildebrand F."/>
            <person name="Pallen M.J."/>
        </authorList>
    </citation>
    <scope>NUCLEOTIDE SEQUENCE</scope>
    <source>
        <strain evidence="1">CHK191-8634</strain>
    </source>
</reference>